<reference evidence="2 3" key="1">
    <citation type="journal article" date="2018" name="Biotechnol. Biofuels">
        <title>Integrative visual omics of the white-rot fungus Polyporus brumalis exposes the biotechnological potential of its oxidative enzymes for delignifying raw plant biomass.</title>
        <authorList>
            <person name="Miyauchi S."/>
            <person name="Rancon A."/>
            <person name="Drula E."/>
            <person name="Hage H."/>
            <person name="Chaduli D."/>
            <person name="Favel A."/>
            <person name="Grisel S."/>
            <person name="Henrissat B."/>
            <person name="Herpoel-Gimbert I."/>
            <person name="Ruiz-Duenas F.J."/>
            <person name="Chevret D."/>
            <person name="Hainaut M."/>
            <person name="Lin J."/>
            <person name="Wang M."/>
            <person name="Pangilinan J."/>
            <person name="Lipzen A."/>
            <person name="Lesage-Meessen L."/>
            <person name="Navarro D."/>
            <person name="Riley R."/>
            <person name="Grigoriev I.V."/>
            <person name="Zhou S."/>
            <person name="Raouche S."/>
            <person name="Rosso M.N."/>
        </authorList>
    </citation>
    <scope>NUCLEOTIDE SEQUENCE [LARGE SCALE GENOMIC DNA]</scope>
    <source>
        <strain evidence="2 3">BRFM 1820</strain>
    </source>
</reference>
<sequence>MNWSADDFIGLIVHREGRLVEGWPPHIMFGDPGSIPGGIKSLKPLLDGWKSGAIRFVKATTEDLRRARRDRRSVLPSTPVPQRPSVAEKRRASSQFLPGRLVMEPVHLEVVARPKAVHDRGVPPTKRLRMTTGQRSDNNSVRAHRKSAHPRSAKKGVKTPRYVLDDDAAPLGMTVLDNDLARMFEDGAVETP</sequence>
<feature type="compositionally biased region" description="Basic residues" evidence="1">
    <location>
        <begin position="142"/>
        <end position="156"/>
    </location>
</feature>
<dbReference type="AlphaFoldDB" id="A0A371CVF0"/>
<organism evidence="2 3">
    <name type="scientific">Lentinus brumalis</name>
    <dbReference type="NCBI Taxonomy" id="2498619"/>
    <lineage>
        <taxon>Eukaryota</taxon>
        <taxon>Fungi</taxon>
        <taxon>Dikarya</taxon>
        <taxon>Basidiomycota</taxon>
        <taxon>Agaricomycotina</taxon>
        <taxon>Agaricomycetes</taxon>
        <taxon>Polyporales</taxon>
        <taxon>Polyporaceae</taxon>
        <taxon>Lentinus</taxon>
    </lineage>
</organism>
<dbReference type="Proteomes" id="UP000256964">
    <property type="component" value="Unassembled WGS sequence"/>
</dbReference>
<name>A0A371CVF0_9APHY</name>
<keyword evidence="3" id="KW-1185">Reference proteome</keyword>
<protein>
    <submittedName>
        <fullName evidence="2">Uncharacterized protein</fullName>
    </submittedName>
</protein>
<evidence type="ECO:0000256" key="1">
    <source>
        <dbReference type="SAM" id="MobiDB-lite"/>
    </source>
</evidence>
<feature type="region of interest" description="Disordered" evidence="1">
    <location>
        <begin position="68"/>
        <end position="92"/>
    </location>
</feature>
<feature type="region of interest" description="Disordered" evidence="1">
    <location>
        <begin position="119"/>
        <end position="156"/>
    </location>
</feature>
<accession>A0A371CVF0</accession>
<evidence type="ECO:0000313" key="2">
    <source>
        <dbReference type="EMBL" id="RDX44258.1"/>
    </source>
</evidence>
<dbReference type="EMBL" id="KZ857452">
    <property type="protein sequence ID" value="RDX44258.1"/>
    <property type="molecule type" value="Genomic_DNA"/>
</dbReference>
<evidence type="ECO:0000313" key="3">
    <source>
        <dbReference type="Proteomes" id="UP000256964"/>
    </source>
</evidence>
<proteinExistence type="predicted"/>
<feature type="compositionally biased region" description="Polar residues" evidence="1">
    <location>
        <begin position="131"/>
        <end position="141"/>
    </location>
</feature>
<gene>
    <name evidence="2" type="ORF">OH76DRAFT_1409215</name>
</gene>
<dbReference type="OrthoDB" id="2758485at2759"/>